<gene>
    <name evidence="2" type="primary">LOC123133040</name>
</gene>
<dbReference type="PANTHER" id="PTHR45642">
    <property type="entry name" value="GDSL ESTERASE/LIPASE EXL3"/>
    <property type="match status" value="1"/>
</dbReference>
<dbReference type="Gramene" id="TraesCS6B03G0011400.1">
    <property type="protein sequence ID" value="TraesCS6B03G0011400.1.CDS1"/>
    <property type="gene ID" value="TraesCS6B03G0011400"/>
</dbReference>
<dbReference type="PANTHER" id="PTHR45642:SF146">
    <property type="entry name" value="GDSL ESTERASE_LIPASE EXL3"/>
    <property type="match status" value="1"/>
</dbReference>
<dbReference type="InterPro" id="IPR035669">
    <property type="entry name" value="SGNH_plant_lipase-like"/>
</dbReference>
<dbReference type="FunFam" id="3.40.50.1110:FF:000003">
    <property type="entry name" value="GDSL esterase/lipase APG"/>
    <property type="match status" value="1"/>
</dbReference>
<dbReference type="GO" id="GO:0016298">
    <property type="term" value="F:lipase activity"/>
    <property type="evidence" value="ECO:0007669"/>
    <property type="project" value="InterPro"/>
</dbReference>
<name>A0A3B6PE47_WHEAT</name>
<dbReference type="EnsemblPlants" id="TraesCS6B02G007700.1">
    <property type="protein sequence ID" value="TraesCS6B02G007700.1.cds1"/>
    <property type="gene ID" value="TraesCS6B02G007700"/>
</dbReference>
<dbReference type="PaxDb" id="4565-Traes_6DS_1F253DE31.1"/>
<dbReference type="AlphaFoldDB" id="A0A3B6PE47"/>
<dbReference type="Pfam" id="PF00657">
    <property type="entry name" value="Lipase_GDSL"/>
    <property type="match status" value="1"/>
</dbReference>
<reference evidence="2" key="1">
    <citation type="submission" date="2018-08" db="EMBL/GenBank/DDBJ databases">
        <authorList>
            <person name="Rossello M."/>
        </authorList>
    </citation>
    <scope>NUCLEOTIDE SEQUENCE [LARGE SCALE GENOMIC DNA]</scope>
    <source>
        <strain evidence="2">cv. Chinese Spring</strain>
    </source>
</reference>
<evidence type="ECO:0000313" key="3">
    <source>
        <dbReference type="Proteomes" id="UP000019116"/>
    </source>
</evidence>
<keyword evidence="3" id="KW-1185">Reference proteome</keyword>
<dbReference type="OrthoDB" id="1600564at2759"/>
<protein>
    <recommendedName>
        <fullName evidence="4">GDSL esterase/lipase EXL3</fullName>
    </recommendedName>
</protein>
<proteinExistence type="inferred from homology"/>
<comment type="similarity">
    <text evidence="1">Belongs to the 'GDSL' lipolytic enzyme family.</text>
</comment>
<dbReference type="STRING" id="4565.A0A3B6PE47"/>
<dbReference type="InterPro" id="IPR008265">
    <property type="entry name" value="Lipase_GDSL_AS"/>
</dbReference>
<dbReference type="OMA" id="NIYRIDR"/>
<dbReference type="SMR" id="A0A3B6PE47"/>
<organism evidence="2">
    <name type="scientific">Triticum aestivum</name>
    <name type="common">Wheat</name>
    <dbReference type="NCBI Taxonomy" id="4565"/>
    <lineage>
        <taxon>Eukaryota</taxon>
        <taxon>Viridiplantae</taxon>
        <taxon>Streptophyta</taxon>
        <taxon>Embryophyta</taxon>
        <taxon>Tracheophyta</taxon>
        <taxon>Spermatophyta</taxon>
        <taxon>Magnoliopsida</taxon>
        <taxon>Liliopsida</taxon>
        <taxon>Poales</taxon>
        <taxon>Poaceae</taxon>
        <taxon>BOP clade</taxon>
        <taxon>Pooideae</taxon>
        <taxon>Triticodae</taxon>
        <taxon>Triticeae</taxon>
        <taxon>Triticinae</taxon>
        <taxon>Triticum</taxon>
    </lineage>
</organism>
<dbReference type="InterPro" id="IPR050592">
    <property type="entry name" value="GDSL_lipolytic_enzyme"/>
</dbReference>
<dbReference type="Gene3D" id="3.40.50.1110">
    <property type="entry name" value="SGNH hydrolase"/>
    <property type="match status" value="1"/>
</dbReference>
<evidence type="ECO:0000313" key="2">
    <source>
        <dbReference type="EnsemblPlants" id="TraesCS6B02G007700.1.cds1"/>
    </source>
</evidence>
<dbReference type="InterPro" id="IPR036514">
    <property type="entry name" value="SGNH_hydro_sf"/>
</dbReference>
<dbReference type="InterPro" id="IPR001087">
    <property type="entry name" value="GDSL"/>
</dbReference>
<accession>A0A3B6PE47</accession>
<sequence length="418" mass="45015">MHKSYQLQHFTPLHFTPLHSAQLELAAFCIPMAMGKSSVLVLLVLLVVATDVSSRATYTGSITSAAGVTTAPAKKHGHWGTLKPKPKVADKQVPALVVFGDSIVDTGNNNAIHTIVKANFPPYGHDFGADHRPTGRFCNGRIPTDFIASKLGLKQLLPAYLQQNLTKQDLLTGVSFASGGTGYDPLTAQLASVISMTDQLRMFHEYKAKVRALAGDAALSEILSKGVFAVCASSDDVANTYFTMRARSSYSHVDYASLIVSHASTFLDGLLSAGAKRVAIISMPPIGCVPSQRTLSGGLGRDCSSGHNEIAEMINAGMGTTVESLKAKHPGARVVLMDIYGYLFDMMMRPEGYGFKESTLGCCGTGMMEVSVLCNGVTSAVCGDVTDYLFWDSYHPTEKAYRILVDFVYDNYLKELID</sequence>
<dbReference type="SUPFAM" id="SSF52266">
    <property type="entry name" value="SGNH hydrolase"/>
    <property type="match status" value="1"/>
</dbReference>
<dbReference type="CDD" id="cd01837">
    <property type="entry name" value="SGNH_plant_lipase_like"/>
    <property type="match status" value="1"/>
</dbReference>
<dbReference type="Proteomes" id="UP000019116">
    <property type="component" value="Chromosome 6B"/>
</dbReference>
<dbReference type="PROSITE" id="PS01098">
    <property type="entry name" value="LIPASE_GDSL_SER"/>
    <property type="match status" value="1"/>
</dbReference>
<reference evidence="2" key="2">
    <citation type="submission" date="2018-10" db="UniProtKB">
        <authorList>
            <consortium name="EnsemblPlants"/>
        </authorList>
    </citation>
    <scope>IDENTIFICATION</scope>
</reference>
<evidence type="ECO:0000256" key="1">
    <source>
        <dbReference type="ARBA" id="ARBA00008668"/>
    </source>
</evidence>
<dbReference type="GO" id="GO:0006629">
    <property type="term" value="P:lipid metabolic process"/>
    <property type="evidence" value="ECO:0007669"/>
    <property type="project" value="InterPro"/>
</dbReference>
<dbReference type="Gramene" id="TraesCS6B02G007700.1">
    <property type="protein sequence ID" value="TraesCS6B02G007700.1.cds1"/>
    <property type="gene ID" value="TraesCS6B02G007700"/>
</dbReference>
<evidence type="ECO:0008006" key="4">
    <source>
        <dbReference type="Google" id="ProtNLM"/>
    </source>
</evidence>